<gene>
    <name evidence="2" type="ORF">SAMN05421762_2091</name>
</gene>
<dbReference type="OrthoDB" id="211933at2"/>
<evidence type="ECO:0000313" key="2">
    <source>
        <dbReference type="EMBL" id="SFC75687.1"/>
    </source>
</evidence>
<dbReference type="Proteomes" id="UP000231644">
    <property type="component" value="Unassembled WGS sequence"/>
</dbReference>
<dbReference type="RefSeq" id="WP_093454172.1">
    <property type="nucleotide sequence ID" value="NZ_FNZG01000004.1"/>
</dbReference>
<accession>A0A1I1LR30</accession>
<dbReference type="EMBL" id="FOLX01000001">
    <property type="protein sequence ID" value="SFC75687.1"/>
    <property type="molecule type" value="Genomic_DNA"/>
</dbReference>
<organism evidence="2 3">
    <name type="scientific">Pseudooceanicola nitratireducens</name>
    <dbReference type="NCBI Taxonomy" id="517719"/>
    <lineage>
        <taxon>Bacteria</taxon>
        <taxon>Pseudomonadati</taxon>
        <taxon>Pseudomonadota</taxon>
        <taxon>Alphaproteobacteria</taxon>
        <taxon>Rhodobacterales</taxon>
        <taxon>Paracoccaceae</taxon>
        <taxon>Pseudooceanicola</taxon>
    </lineage>
</organism>
<evidence type="ECO:0000259" key="1">
    <source>
        <dbReference type="Pfam" id="PF13470"/>
    </source>
</evidence>
<dbReference type="SUPFAM" id="SSF88723">
    <property type="entry name" value="PIN domain-like"/>
    <property type="match status" value="1"/>
</dbReference>
<evidence type="ECO:0000313" key="3">
    <source>
        <dbReference type="Proteomes" id="UP000231644"/>
    </source>
</evidence>
<dbReference type="InterPro" id="IPR029060">
    <property type="entry name" value="PIN-like_dom_sf"/>
</dbReference>
<name>A0A1I1LR30_9RHOB</name>
<protein>
    <submittedName>
        <fullName evidence="2">PIN domain-containing protein</fullName>
    </submittedName>
</protein>
<dbReference type="InterPro" id="IPR002716">
    <property type="entry name" value="PIN_dom"/>
</dbReference>
<dbReference type="STRING" id="517719.SAMN05421762_2091"/>
<sequence length="185" mass="20254">MKLVLDACVLYPTVMREVLLAAARAGLYQPLWSERITEEWARAAARIEPGQEAQARGEIAMLGTQFPRARIAAAHEGLTNRLWLPDPADIHVLATAIAGHADGIVTMNAKDFPRNILAEEGLTRADPDTLLLGFFEAQPEVMSRVADDVLATARRLSSDDWTLRSLMKKARLPRFGKAVEAGGLV</sequence>
<dbReference type="AlphaFoldDB" id="A0A1I1LR30"/>
<dbReference type="Pfam" id="PF13470">
    <property type="entry name" value="PIN_3"/>
    <property type="match status" value="1"/>
</dbReference>
<dbReference type="NCBIfam" id="NF046100">
    <property type="entry name" value="RSP_2648_fam_PIN"/>
    <property type="match status" value="1"/>
</dbReference>
<proteinExistence type="predicted"/>
<keyword evidence="3" id="KW-1185">Reference proteome</keyword>
<reference evidence="2 3" key="1">
    <citation type="submission" date="2016-10" db="EMBL/GenBank/DDBJ databases">
        <authorList>
            <person name="de Groot N.N."/>
        </authorList>
    </citation>
    <scope>NUCLEOTIDE SEQUENCE [LARGE SCALE GENOMIC DNA]</scope>
    <source>
        <strain evidence="2 3">DSM 29619</strain>
    </source>
</reference>
<feature type="domain" description="PIN" evidence="1">
    <location>
        <begin position="2"/>
        <end position="109"/>
    </location>
</feature>